<dbReference type="PROSITE" id="PS00455">
    <property type="entry name" value="AMP_BINDING"/>
    <property type="match status" value="1"/>
</dbReference>
<dbReference type="InterPro" id="IPR009081">
    <property type="entry name" value="PP-bd_ACP"/>
</dbReference>
<dbReference type="InterPro" id="IPR020845">
    <property type="entry name" value="AMP-binding_CS"/>
</dbReference>
<feature type="domain" description="Carrier" evidence="5">
    <location>
        <begin position="1349"/>
        <end position="1424"/>
    </location>
</feature>
<dbReference type="InterPro" id="IPR000873">
    <property type="entry name" value="AMP-dep_synth/lig_dom"/>
</dbReference>
<reference evidence="6 7" key="1">
    <citation type="submission" date="2020-06" db="EMBL/GenBank/DDBJ databases">
        <title>Actinokineospora xiongansis sp. nov., isolated from soil of Baiyangdian.</title>
        <authorList>
            <person name="Zhang X."/>
        </authorList>
    </citation>
    <scope>NUCLEOTIDE SEQUENCE [LARGE SCALE GENOMIC DNA]</scope>
    <source>
        <strain evidence="6 7">HBU206404</strain>
    </source>
</reference>
<dbReference type="InterPro" id="IPR001242">
    <property type="entry name" value="Condensation_dom"/>
</dbReference>
<dbReference type="Gene3D" id="3.30.300.30">
    <property type="match status" value="1"/>
</dbReference>
<dbReference type="Gene3D" id="3.40.50.12780">
    <property type="entry name" value="N-terminal domain of ligase-like"/>
    <property type="match status" value="2"/>
</dbReference>
<feature type="region of interest" description="Disordered" evidence="4">
    <location>
        <begin position="1427"/>
        <end position="1455"/>
    </location>
</feature>
<evidence type="ECO:0000256" key="3">
    <source>
        <dbReference type="ARBA" id="ARBA00022553"/>
    </source>
</evidence>
<evidence type="ECO:0000259" key="5">
    <source>
        <dbReference type="PROSITE" id="PS50075"/>
    </source>
</evidence>
<dbReference type="Pfam" id="PF00296">
    <property type="entry name" value="Bac_luciferase"/>
    <property type="match status" value="1"/>
</dbReference>
<gene>
    <name evidence="6" type="ORF">GPZ80_12045</name>
</gene>
<dbReference type="Gene3D" id="1.10.1200.10">
    <property type="entry name" value="ACP-like"/>
    <property type="match status" value="1"/>
</dbReference>
<dbReference type="Gene3D" id="3.20.20.30">
    <property type="entry name" value="Luciferase-like domain"/>
    <property type="match status" value="1"/>
</dbReference>
<name>A0ABR7L5U5_9PSEU</name>
<dbReference type="PROSITE" id="PS50075">
    <property type="entry name" value="CARRIER"/>
    <property type="match status" value="1"/>
</dbReference>
<sequence>MTDPEGAAARRALLGRRLRERIASRVVPLSYPQQRLWFLDQLDPGNAVYVVPLVYRIDGPLDIRALEHALTEVVRRHHVLRTTFAAGEDGLPAQTVRPAAPITVPVHDVSASADPTPVAQALCAAQARLPFDLSADPMLRPVLVRLSATEHWFCLTLHHLACDGASLGLLAAELSTLYRGMDLPELSLQYGDYAERQAARLTGAPLEEMLAYWRERLAGAPALATLPTDHPRPPTQSYQGGHVGFTVAPDTAAATTELARLCGATPYAVLLAAFAVLVHGYTGGDEAIVGSPVAGRTSEAVAPLIGFFTNTVVQRIDLTGDPSFRDLVARARDESRAAIAHQDLPFEKLVEQMHPSRDPAHNPIFQLMFSYHESDDDVLSLPGCEVRMVPGDTATAKFDLTLSLTRRADTLSGRLEYASDLFDRDTAERMAAHFGTALAAAVADPERPIGTLPLLDKAERERIAVGGNPEPTPVPNVLLHELVAAQAARTPDAQALLGANDTADQALTYRDLDERAESLAARLRGFGVGPDVPVGVYLDRSPELVVTLLAILKAGGAYLPLDPGYPHARLTFMVEDARAAVVVTSGTLARRAAAMPAPLVRLDERTDDEPAPIHTAGPLAPDNLAYVIYTSGSTGTPKGVMVSHRNVVNFFTGVDDVCPGDTPRTWLAVTSMSFDISVLELLWTLARGHRVVVRGDEPTMTTALAGGSVVPAAAQARTMDFSLFYFGGDRGGDPANRYRLLMEGAKFADRNGFAAVWTPERHFHEFGGLYPNPSVTGAAIAAVTERLHVRAGSVVLPLHDPLRVAEEWSVLDNLSGGRVGISVASGWQPNDFVLSPDTYADRKNAMLRGVEELRHLWRGGGVTRRNGVGADTEVKIFPAPVSGDLPVWITSARSPETFQLAGEMGAGLLTHLLGHSVAQLADKIDLYRKAWREAGHPGEGHVTLMLHTFVGGDVDAVRELVREPLCAYIKSSFDLLSGLGQAMGREVDPRQLPEPELDALVAAAFERFFDTSGLLGGPEHCADLIDELKGIGVDEAACLVDFGVAHDQVLEALPDLRSVLELSEDRRRRALADEPIATQVRRHGVTHLQCTPSMAGLLVDDGAGSLGGLATLLVGGEALPEPLAQALSGAVDDVHNMYGPTEATVWATTTPVRPGEPVTIGAPMANVRAYVVDAHMRLTPPGVPGELLLGGDGITRGYLGRPGLTATKFIPDPFSGQAGGRLYRTGDLVRREADGALRFLGRLDHQVKVHGHRIELGEIENTVAAHPELRAAAVTVRGTGAGSRIVAYCVPGGGPSADDLRVFCARTLPDYMVPADIVFLDELPTTPNGKVARDLLPYPADRPAAVYQPPGTDVERAVARIMAEIVKADRVGVHDNFFEVGGNSLLAVQARARLLPVLGDRLSLVDIFRYPTVRGLVTAVGADDGSATASAERAKESAGRRAAAFARKRKERTGA</sequence>
<keyword evidence="2" id="KW-0596">Phosphopantetheine</keyword>
<dbReference type="SUPFAM" id="SSF56801">
    <property type="entry name" value="Acetyl-CoA synthetase-like"/>
    <property type="match status" value="2"/>
</dbReference>
<dbReference type="InterPro" id="IPR025110">
    <property type="entry name" value="AMP-bd_C"/>
</dbReference>
<dbReference type="EMBL" id="JABVED010000005">
    <property type="protein sequence ID" value="MBC6447903.1"/>
    <property type="molecule type" value="Genomic_DNA"/>
</dbReference>
<dbReference type="InterPro" id="IPR020806">
    <property type="entry name" value="PKS_PP-bd"/>
</dbReference>
<dbReference type="InterPro" id="IPR024011">
    <property type="entry name" value="Biosynth_lucif-like_mOase_dom"/>
</dbReference>
<evidence type="ECO:0000313" key="6">
    <source>
        <dbReference type="EMBL" id="MBC6447903.1"/>
    </source>
</evidence>
<dbReference type="Gene3D" id="3.30.559.10">
    <property type="entry name" value="Chloramphenicol acetyltransferase-like domain"/>
    <property type="match status" value="1"/>
</dbReference>
<dbReference type="PIRSF" id="PIRSF001617">
    <property type="entry name" value="Alpha-AR"/>
    <property type="match status" value="1"/>
</dbReference>
<dbReference type="InterPro" id="IPR036736">
    <property type="entry name" value="ACP-like_sf"/>
</dbReference>
<dbReference type="PANTHER" id="PTHR45527:SF1">
    <property type="entry name" value="FATTY ACID SYNTHASE"/>
    <property type="match status" value="1"/>
</dbReference>
<dbReference type="InterPro" id="IPR036661">
    <property type="entry name" value="Luciferase-like_sf"/>
</dbReference>
<dbReference type="InterPro" id="IPR042099">
    <property type="entry name" value="ANL_N_sf"/>
</dbReference>
<dbReference type="InterPro" id="IPR023213">
    <property type="entry name" value="CAT-like_dom_sf"/>
</dbReference>
<evidence type="ECO:0000256" key="2">
    <source>
        <dbReference type="ARBA" id="ARBA00022450"/>
    </source>
</evidence>
<feature type="compositionally biased region" description="Basic residues" evidence="4">
    <location>
        <begin position="1446"/>
        <end position="1455"/>
    </location>
</feature>
<dbReference type="Pfam" id="PF00501">
    <property type="entry name" value="AMP-binding"/>
    <property type="match status" value="2"/>
</dbReference>
<proteinExistence type="predicted"/>
<comment type="cofactor">
    <cofactor evidence="1">
        <name>pantetheine 4'-phosphate</name>
        <dbReference type="ChEBI" id="CHEBI:47942"/>
    </cofactor>
</comment>
<dbReference type="CDD" id="cd19531">
    <property type="entry name" value="LCL_NRPS-like"/>
    <property type="match status" value="1"/>
</dbReference>
<organism evidence="6 7">
    <name type="scientific">Actinokineospora xionganensis</name>
    <dbReference type="NCBI Taxonomy" id="2684470"/>
    <lineage>
        <taxon>Bacteria</taxon>
        <taxon>Bacillati</taxon>
        <taxon>Actinomycetota</taxon>
        <taxon>Actinomycetes</taxon>
        <taxon>Pseudonocardiales</taxon>
        <taxon>Pseudonocardiaceae</taxon>
        <taxon>Actinokineospora</taxon>
    </lineage>
</organism>
<dbReference type="Gene3D" id="3.30.559.30">
    <property type="entry name" value="Nonribosomal peptide synthetase, condensation domain"/>
    <property type="match status" value="1"/>
</dbReference>
<dbReference type="InterPro" id="IPR006162">
    <property type="entry name" value="Ppantetheine_attach_site"/>
</dbReference>
<protein>
    <submittedName>
        <fullName evidence="6">LLM class flavin-dependent oxidoreductase</fullName>
    </submittedName>
</protein>
<accession>A0ABR7L5U5</accession>
<dbReference type="Pfam" id="PF00668">
    <property type="entry name" value="Condensation"/>
    <property type="match status" value="1"/>
</dbReference>
<dbReference type="SUPFAM" id="SSF47336">
    <property type="entry name" value="ACP-like"/>
    <property type="match status" value="1"/>
</dbReference>
<dbReference type="SUPFAM" id="SSF51679">
    <property type="entry name" value="Bacterial luciferase-like"/>
    <property type="match status" value="1"/>
</dbReference>
<dbReference type="SUPFAM" id="SSF52777">
    <property type="entry name" value="CoA-dependent acyltransferases"/>
    <property type="match status" value="2"/>
</dbReference>
<dbReference type="InterPro" id="IPR045851">
    <property type="entry name" value="AMP-bd_C_sf"/>
</dbReference>
<dbReference type="PANTHER" id="PTHR45527">
    <property type="entry name" value="NONRIBOSOMAL PEPTIDE SYNTHETASE"/>
    <property type="match status" value="1"/>
</dbReference>
<keyword evidence="3" id="KW-0597">Phosphoprotein</keyword>
<dbReference type="PROSITE" id="PS00012">
    <property type="entry name" value="PHOSPHOPANTETHEINE"/>
    <property type="match status" value="1"/>
</dbReference>
<evidence type="ECO:0000256" key="1">
    <source>
        <dbReference type="ARBA" id="ARBA00001957"/>
    </source>
</evidence>
<dbReference type="SMART" id="SM00823">
    <property type="entry name" value="PKS_PP"/>
    <property type="match status" value="1"/>
</dbReference>
<dbReference type="Proteomes" id="UP000734823">
    <property type="component" value="Unassembled WGS sequence"/>
</dbReference>
<evidence type="ECO:0000313" key="7">
    <source>
        <dbReference type="Proteomes" id="UP000734823"/>
    </source>
</evidence>
<dbReference type="Pfam" id="PF00550">
    <property type="entry name" value="PP-binding"/>
    <property type="match status" value="1"/>
</dbReference>
<evidence type="ECO:0000256" key="4">
    <source>
        <dbReference type="SAM" id="MobiDB-lite"/>
    </source>
</evidence>
<comment type="caution">
    <text evidence="6">The sequence shown here is derived from an EMBL/GenBank/DDBJ whole genome shotgun (WGS) entry which is preliminary data.</text>
</comment>
<dbReference type="Pfam" id="PF13193">
    <property type="entry name" value="AMP-binding_C"/>
    <property type="match status" value="1"/>
</dbReference>
<dbReference type="NCBIfam" id="TIGR04020">
    <property type="entry name" value="seco_metab_LLM"/>
    <property type="match status" value="1"/>
</dbReference>
<dbReference type="InterPro" id="IPR011251">
    <property type="entry name" value="Luciferase-like_dom"/>
</dbReference>
<keyword evidence="7" id="KW-1185">Reference proteome</keyword>